<dbReference type="InterPro" id="IPR036465">
    <property type="entry name" value="vWFA_dom_sf"/>
</dbReference>
<sequence>MALLAALALAPTLSGCVEEAREAAVVSAPADEVAPAEASRPSSGPAAAPQSKWDSGGAPGQEMAEGEADSDMPVDAFAADAAGLPADVPMFESVQHPVSLNSLETAAPAEPMEGMPLAANAPARGATLKSESRGLRLNALRDAERLGEQEVELQTELLVRERKSDFSREQYAPIPENRFLSAKDTPLSTFAVDVDTASYANVRRFLNGGQLPPPGAVRIEELVNYFRYDYEPPSAEGAPAEGDGDEESRPFAVHAEVASCPWATDHRLVRIALKGREMETDARPLCNLVFLLDVSGSMDSADKLGLVKQAMTLLTQQLGENDKVSIVVYAGASGLALPPTGGDDPQAIIDALDNLAAGGSTNGGQGIELAYRTARENFIKGGVNRVILCTDGDFNVGVTDDSSLVEMIEEKAKAGVSLTVLGFGTGNYQDAKMEQLADKGDGNYGYIDDIREAKKMLVEQLTGTLVTIAKDVKIQADFNPAAVKSYRLIGYENRKMAAEDFRDDAKDAGEIGAGHSVTALYEVVPAGADEEAPETPQSKYQTPGEPTDAAMNSGELLTVNLRYKAPNATKEDPATEFNVPVPDSMKAFEEASADYRFAAAVAAFGMLLRNSEHSGTAKLGDAAAWAEAAVGEDAGGYREEFVGLAEQAARLGDR</sequence>
<dbReference type="InterPro" id="IPR051266">
    <property type="entry name" value="CLCR"/>
</dbReference>
<dbReference type="InterPro" id="IPR002035">
    <property type="entry name" value="VWF_A"/>
</dbReference>
<dbReference type="PROSITE" id="PS50234">
    <property type="entry name" value="VWFA"/>
    <property type="match status" value="1"/>
</dbReference>
<dbReference type="PANTHER" id="PTHR10579">
    <property type="entry name" value="CALCIUM-ACTIVATED CHLORIDE CHANNEL REGULATOR"/>
    <property type="match status" value="1"/>
</dbReference>
<evidence type="ECO:0000256" key="1">
    <source>
        <dbReference type="SAM" id="MobiDB-lite"/>
    </source>
</evidence>
<dbReference type="CDD" id="cd01465">
    <property type="entry name" value="vWA_subgroup"/>
    <property type="match status" value="1"/>
</dbReference>
<dbReference type="InterPro" id="IPR022156">
    <property type="entry name" value="Uncharacterised_YfbK_N"/>
</dbReference>
<dbReference type="Pfam" id="PF00092">
    <property type="entry name" value="VWA"/>
    <property type="match status" value="1"/>
</dbReference>
<evidence type="ECO:0000259" key="2">
    <source>
        <dbReference type="PROSITE" id="PS50234"/>
    </source>
</evidence>
<name>A0A517P6H2_9PLAN</name>
<dbReference type="Proteomes" id="UP000318741">
    <property type="component" value="Chromosome"/>
</dbReference>
<feature type="region of interest" description="Disordered" evidence="1">
    <location>
        <begin position="527"/>
        <end position="547"/>
    </location>
</feature>
<feature type="region of interest" description="Disordered" evidence="1">
    <location>
        <begin position="20"/>
        <end position="70"/>
    </location>
</feature>
<dbReference type="KEGG" id="acaf:CA12_10550"/>
<organism evidence="3 4">
    <name type="scientific">Alienimonas californiensis</name>
    <dbReference type="NCBI Taxonomy" id="2527989"/>
    <lineage>
        <taxon>Bacteria</taxon>
        <taxon>Pseudomonadati</taxon>
        <taxon>Planctomycetota</taxon>
        <taxon>Planctomycetia</taxon>
        <taxon>Planctomycetales</taxon>
        <taxon>Planctomycetaceae</taxon>
        <taxon>Alienimonas</taxon>
    </lineage>
</organism>
<evidence type="ECO:0000313" key="4">
    <source>
        <dbReference type="Proteomes" id="UP000318741"/>
    </source>
</evidence>
<dbReference type="SUPFAM" id="SSF53300">
    <property type="entry name" value="vWA-like"/>
    <property type="match status" value="1"/>
</dbReference>
<feature type="compositionally biased region" description="Low complexity" evidence="1">
    <location>
        <begin position="23"/>
        <end position="51"/>
    </location>
</feature>
<protein>
    <submittedName>
        <fullName evidence="3">von Willebrand factor</fullName>
    </submittedName>
</protein>
<dbReference type="Pfam" id="PF12034">
    <property type="entry name" value="YfbK_C"/>
    <property type="match status" value="1"/>
</dbReference>
<keyword evidence="4" id="KW-1185">Reference proteome</keyword>
<feature type="domain" description="VWFA" evidence="2">
    <location>
        <begin position="287"/>
        <end position="461"/>
    </location>
</feature>
<gene>
    <name evidence="3" type="ORF">CA12_10550</name>
</gene>
<reference evidence="3 4" key="1">
    <citation type="submission" date="2019-02" db="EMBL/GenBank/DDBJ databases">
        <title>Deep-cultivation of Planctomycetes and their phenomic and genomic characterization uncovers novel biology.</title>
        <authorList>
            <person name="Wiegand S."/>
            <person name="Jogler M."/>
            <person name="Boedeker C."/>
            <person name="Pinto D."/>
            <person name="Vollmers J."/>
            <person name="Rivas-Marin E."/>
            <person name="Kohn T."/>
            <person name="Peeters S.H."/>
            <person name="Heuer A."/>
            <person name="Rast P."/>
            <person name="Oberbeckmann S."/>
            <person name="Bunk B."/>
            <person name="Jeske O."/>
            <person name="Meyerdierks A."/>
            <person name="Storesund J.E."/>
            <person name="Kallscheuer N."/>
            <person name="Luecker S."/>
            <person name="Lage O.M."/>
            <person name="Pohl T."/>
            <person name="Merkel B.J."/>
            <person name="Hornburger P."/>
            <person name="Mueller R.-W."/>
            <person name="Bruemmer F."/>
            <person name="Labrenz M."/>
            <person name="Spormann A.M."/>
            <person name="Op den Camp H."/>
            <person name="Overmann J."/>
            <person name="Amann R."/>
            <person name="Jetten M.S.M."/>
            <person name="Mascher T."/>
            <person name="Medema M.H."/>
            <person name="Devos D.P."/>
            <person name="Kaster A.-K."/>
            <person name="Ovreas L."/>
            <person name="Rohde M."/>
            <person name="Galperin M.Y."/>
            <person name="Jogler C."/>
        </authorList>
    </citation>
    <scope>NUCLEOTIDE SEQUENCE [LARGE SCALE GENOMIC DNA]</scope>
    <source>
        <strain evidence="3 4">CA12</strain>
    </source>
</reference>
<evidence type="ECO:0000313" key="3">
    <source>
        <dbReference type="EMBL" id="QDT14975.1"/>
    </source>
</evidence>
<dbReference type="PANTHER" id="PTHR10579:SF43">
    <property type="entry name" value="ZINC FINGER (C3HC4-TYPE RING FINGER) FAMILY PROTEIN"/>
    <property type="match status" value="1"/>
</dbReference>
<accession>A0A517P6H2</accession>
<dbReference type="Pfam" id="PF12450">
    <property type="entry name" value="vWF_A"/>
    <property type="match status" value="1"/>
</dbReference>
<proteinExistence type="predicted"/>
<dbReference type="EMBL" id="CP036265">
    <property type="protein sequence ID" value="QDT14975.1"/>
    <property type="molecule type" value="Genomic_DNA"/>
</dbReference>
<dbReference type="SMART" id="SM00327">
    <property type="entry name" value="VWA"/>
    <property type="match status" value="1"/>
</dbReference>
<dbReference type="AlphaFoldDB" id="A0A517P6H2"/>
<dbReference type="InterPro" id="IPR021908">
    <property type="entry name" value="YfbK_C"/>
</dbReference>
<dbReference type="Gene3D" id="3.40.50.410">
    <property type="entry name" value="von Willebrand factor, type A domain"/>
    <property type="match status" value="1"/>
</dbReference>